<evidence type="ECO:0000313" key="3">
    <source>
        <dbReference type="EMBL" id="CCC46940.1"/>
    </source>
</evidence>
<dbReference type="GO" id="GO:0015937">
    <property type="term" value="P:coenzyme A biosynthetic process"/>
    <property type="evidence" value="ECO:0007669"/>
    <property type="project" value="UniProtKB-ARBA"/>
</dbReference>
<protein>
    <recommendedName>
        <fullName evidence="2">DNA/pantothenate metabolism flavoprotein C-terminal domain-containing protein</fullName>
    </recommendedName>
</protein>
<evidence type="ECO:0000256" key="1">
    <source>
        <dbReference type="ARBA" id="ARBA00005703"/>
    </source>
</evidence>
<accession>G0TSL3</accession>
<feature type="domain" description="DNA/pantothenate metabolism flavoprotein C-terminal" evidence="2">
    <location>
        <begin position="59"/>
        <end position="108"/>
    </location>
</feature>
<dbReference type="InterPro" id="IPR007085">
    <property type="entry name" value="DNA/pantothenate-metab_flavo_C"/>
</dbReference>
<dbReference type="InterPro" id="IPR035929">
    <property type="entry name" value="CoaB-like_sf"/>
</dbReference>
<sequence length="332" mass="37803">MHAYTRQEMSTESVITSRRLEEFLKENLTDTMAESLQHWGERLASFAQRVVDGHCRGIALVTSGGTAVSLEVTAVRYLVNFSSGGRGAGLAEQLLQRGWACILLHSESASLPFRRHIDGLGITEFFRELTLGRHSSSVESVLVAYEKYRENLFLVPFHSAAEYLYLLRLLTNTLCRKVDCLQRLPMILFTAAAVTDYYVPRSRMPEHKISGGDHLTLHLDTVPKILGLISEEWHRESSDCPRYLISFKLETDEEELRRKAVNNLLNYKCDAVVANLRQSYREKVWVYWLADAEPEELLRPEDRSIEALILDRILDRLQLNVCDAMSTGPEGA</sequence>
<dbReference type="EMBL" id="HE573019">
    <property type="protein sequence ID" value="CCC46940.1"/>
    <property type="molecule type" value="Genomic_DNA"/>
</dbReference>
<dbReference type="Pfam" id="PF04127">
    <property type="entry name" value="DFP"/>
    <property type="match status" value="2"/>
</dbReference>
<dbReference type="VEuPathDB" id="TriTrypDB:TvY486_0301300"/>
<organism evidence="3">
    <name type="scientific">Trypanosoma vivax (strain Y486)</name>
    <dbReference type="NCBI Taxonomy" id="1055687"/>
    <lineage>
        <taxon>Eukaryota</taxon>
        <taxon>Discoba</taxon>
        <taxon>Euglenozoa</taxon>
        <taxon>Kinetoplastea</taxon>
        <taxon>Metakinetoplastina</taxon>
        <taxon>Trypanosomatida</taxon>
        <taxon>Trypanosomatidae</taxon>
        <taxon>Trypanosoma</taxon>
        <taxon>Duttonella</taxon>
    </lineage>
</organism>
<gene>
    <name evidence="3" type="ORF">TVY486_0301300</name>
</gene>
<dbReference type="SUPFAM" id="SSF102645">
    <property type="entry name" value="CoaB-like"/>
    <property type="match status" value="1"/>
</dbReference>
<dbReference type="Gene3D" id="3.40.50.10300">
    <property type="entry name" value="CoaB-like"/>
    <property type="match status" value="1"/>
</dbReference>
<dbReference type="AlphaFoldDB" id="G0TSL3"/>
<name>G0TSL3_TRYVY</name>
<evidence type="ECO:0000259" key="2">
    <source>
        <dbReference type="Pfam" id="PF04127"/>
    </source>
</evidence>
<proteinExistence type="inferred from homology"/>
<reference evidence="3" key="1">
    <citation type="journal article" date="2012" name="Proc. Natl. Acad. Sci. U.S.A.">
        <title>Antigenic diversity is generated by distinct evolutionary mechanisms in African trypanosome species.</title>
        <authorList>
            <person name="Jackson A.P."/>
            <person name="Berry A."/>
            <person name="Aslett M."/>
            <person name="Allison H.C."/>
            <person name="Burton P."/>
            <person name="Vavrova-Anderson J."/>
            <person name="Brown R."/>
            <person name="Browne H."/>
            <person name="Corton N."/>
            <person name="Hauser H."/>
            <person name="Gamble J."/>
            <person name="Gilderthorp R."/>
            <person name="Marcello L."/>
            <person name="McQuillan J."/>
            <person name="Otto T.D."/>
            <person name="Quail M.A."/>
            <person name="Sanders M.J."/>
            <person name="van Tonder A."/>
            <person name="Ginger M.L."/>
            <person name="Field M.C."/>
            <person name="Barry J.D."/>
            <person name="Hertz-Fowler C."/>
            <person name="Berriman M."/>
        </authorList>
    </citation>
    <scope>NUCLEOTIDE SEQUENCE</scope>
    <source>
        <strain evidence="3">Y486</strain>
    </source>
</reference>
<dbReference type="GO" id="GO:0003824">
    <property type="term" value="F:catalytic activity"/>
    <property type="evidence" value="ECO:0007669"/>
    <property type="project" value="UniProtKB-ARBA"/>
</dbReference>
<comment type="similarity">
    <text evidence="1">Belongs to the PPC synthetase family.</text>
</comment>
<feature type="domain" description="DNA/pantothenate metabolism flavoprotein C-terminal" evidence="2">
    <location>
        <begin position="186"/>
        <end position="278"/>
    </location>
</feature>